<dbReference type="AlphaFoldDB" id="A0A7J6YJR3"/>
<protein>
    <submittedName>
        <fullName evidence="1">Uncharacterized protein</fullName>
    </submittedName>
</protein>
<sequence>MELSAGIPGHAVKMWGSADVLRCKWRKREGECAERKRKQKEKKKYDLLDYDDGFQFVCAVYTRLCGLPIHAVVQQVFLFAGFFCFFPLVRMKAHAPCQGNEADLRDELDASVECGSGYICIYGPPSSGKTTLLLNYLTAREQHVRNMKRSFHLEYVSGKALDGDPLQRLSWRLQPHTKRRRTECSLQQFGCLVRQWLESAVEGSELHFVMDDADMLEDDTIQINHWLSECLTVTQEERNRNIVCLWIVSQMPLHLSNCFRFHFLSKPDATVLQTWLNSLFAANHGFLGGDLDVSTQHFTLGQAHTAVVDAVAYYKTHLPMRASIVAQDLRQLLQRVHQILPLLLPHYTSGRPNAMHHSAAWGKRREFSALGRSSDPLVAALKRIGYSAMLWAVSAFYCGAVPMSKQAYVFDDQELQRRRNSTGTNSTSHRAAVLSSSAHVVHVPRLMLVYRALLKICAHHIDPLELAPAETAVQHHHTLVSWGLLVSSSQNSKVYYCHIPVTSAIGLSQLLSLNLYDLIPR</sequence>
<evidence type="ECO:0000313" key="2">
    <source>
        <dbReference type="Proteomes" id="UP000583944"/>
    </source>
</evidence>
<proteinExistence type="predicted"/>
<evidence type="ECO:0000313" key="1">
    <source>
        <dbReference type="EMBL" id="KAF5226308.1"/>
    </source>
</evidence>
<dbReference type="EMBL" id="JABDHM010000002">
    <property type="protein sequence ID" value="KAF5226308.1"/>
    <property type="molecule type" value="Genomic_DNA"/>
</dbReference>
<accession>A0A7J6YJR3</accession>
<gene>
    <name evidence="1" type="ORF">ECC02_000431</name>
</gene>
<comment type="caution">
    <text evidence="1">The sequence shown here is derived from an EMBL/GenBank/DDBJ whole genome shotgun (WGS) entry which is preliminary data.</text>
</comment>
<name>A0A7J6YJR3_TRYCR</name>
<dbReference type="Proteomes" id="UP000583944">
    <property type="component" value="Unassembled WGS sequence"/>
</dbReference>
<dbReference type="InterPro" id="IPR027417">
    <property type="entry name" value="P-loop_NTPase"/>
</dbReference>
<dbReference type="Gene3D" id="3.40.50.300">
    <property type="entry name" value="P-loop containing nucleotide triphosphate hydrolases"/>
    <property type="match status" value="1"/>
</dbReference>
<organism evidence="1 2">
    <name type="scientific">Trypanosoma cruzi</name>
    <dbReference type="NCBI Taxonomy" id="5693"/>
    <lineage>
        <taxon>Eukaryota</taxon>
        <taxon>Discoba</taxon>
        <taxon>Euglenozoa</taxon>
        <taxon>Kinetoplastea</taxon>
        <taxon>Metakinetoplastina</taxon>
        <taxon>Trypanosomatida</taxon>
        <taxon>Trypanosomatidae</taxon>
        <taxon>Trypanosoma</taxon>
        <taxon>Schizotrypanum</taxon>
    </lineage>
</organism>
<dbReference type="VEuPathDB" id="TriTrypDB:BCY84_07474"/>
<dbReference type="VEuPathDB" id="TriTrypDB:ECC02_000431"/>
<reference evidence="1 2" key="1">
    <citation type="journal article" date="2019" name="Genome Biol. Evol.">
        <title>Nanopore Sequencing Significantly Improves Genome Assembly of the Protozoan Parasite Trypanosoma cruzi.</title>
        <authorList>
            <person name="Diaz-Viraque F."/>
            <person name="Pita S."/>
            <person name="Greif G."/>
            <person name="de Souza R.C.M."/>
            <person name="Iraola G."/>
            <person name="Robello C."/>
        </authorList>
    </citation>
    <scope>NUCLEOTIDE SEQUENCE [LARGE SCALE GENOMIC DNA]</scope>
    <source>
        <strain evidence="1 2">Berenice</strain>
    </source>
</reference>
<dbReference type="SUPFAM" id="SSF52540">
    <property type="entry name" value="P-loop containing nucleoside triphosphate hydrolases"/>
    <property type="match status" value="1"/>
</dbReference>